<proteinExistence type="predicted"/>
<gene>
    <name evidence="1" type="ORF">L2E82_05674</name>
</gene>
<evidence type="ECO:0000313" key="2">
    <source>
        <dbReference type="Proteomes" id="UP001055811"/>
    </source>
</evidence>
<organism evidence="1 2">
    <name type="scientific">Cichorium intybus</name>
    <name type="common">Chicory</name>
    <dbReference type="NCBI Taxonomy" id="13427"/>
    <lineage>
        <taxon>Eukaryota</taxon>
        <taxon>Viridiplantae</taxon>
        <taxon>Streptophyta</taxon>
        <taxon>Embryophyta</taxon>
        <taxon>Tracheophyta</taxon>
        <taxon>Spermatophyta</taxon>
        <taxon>Magnoliopsida</taxon>
        <taxon>eudicotyledons</taxon>
        <taxon>Gunneridae</taxon>
        <taxon>Pentapetalae</taxon>
        <taxon>asterids</taxon>
        <taxon>campanulids</taxon>
        <taxon>Asterales</taxon>
        <taxon>Asteraceae</taxon>
        <taxon>Cichorioideae</taxon>
        <taxon>Cichorieae</taxon>
        <taxon>Cichoriinae</taxon>
        <taxon>Cichorium</taxon>
    </lineage>
</organism>
<dbReference type="Proteomes" id="UP001055811">
    <property type="component" value="Linkage Group LG01"/>
</dbReference>
<name>A0ACB9H8H0_CICIN</name>
<accession>A0ACB9H8H0</accession>
<protein>
    <submittedName>
        <fullName evidence="1">Uncharacterized protein</fullName>
    </submittedName>
</protein>
<keyword evidence="2" id="KW-1185">Reference proteome</keyword>
<reference evidence="1 2" key="2">
    <citation type="journal article" date="2022" name="Mol. Ecol. Resour.">
        <title>The genomes of chicory, endive, great burdock and yacon provide insights into Asteraceae paleo-polyploidization history and plant inulin production.</title>
        <authorList>
            <person name="Fan W."/>
            <person name="Wang S."/>
            <person name="Wang H."/>
            <person name="Wang A."/>
            <person name="Jiang F."/>
            <person name="Liu H."/>
            <person name="Zhao H."/>
            <person name="Xu D."/>
            <person name="Zhang Y."/>
        </authorList>
    </citation>
    <scope>NUCLEOTIDE SEQUENCE [LARGE SCALE GENOMIC DNA]</scope>
    <source>
        <strain evidence="2">cv. Punajuju</strain>
        <tissue evidence="1">Leaves</tissue>
    </source>
</reference>
<sequence>MGSVDIKRQAAYELRLLAKTGMDNRRLISEAGAILFLVTLLSSHDPRIQEHAVTSLLNLSIFENNKVLIVAAGAIDSIERRLQVLEYFAPWWLALRHEN</sequence>
<reference evidence="2" key="1">
    <citation type="journal article" date="2022" name="Mol. Ecol. Resour.">
        <title>The genomes of chicory, endive, great burdock and yacon provide insights into Asteraceae palaeo-polyploidization history and plant inulin production.</title>
        <authorList>
            <person name="Fan W."/>
            <person name="Wang S."/>
            <person name="Wang H."/>
            <person name="Wang A."/>
            <person name="Jiang F."/>
            <person name="Liu H."/>
            <person name="Zhao H."/>
            <person name="Xu D."/>
            <person name="Zhang Y."/>
        </authorList>
    </citation>
    <scope>NUCLEOTIDE SEQUENCE [LARGE SCALE GENOMIC DNA]</scope>
    <source>
        <strain evidence="2">cv. Punajuju</strain>
    </source>
</reference>
<evidence type="ECO:0000313" key="1">
    <source>
        <dbReference type="EMBL" id="KAI3791811.1"/>
    </source>
</evidence>
<comment type="caution">
    <text evidence="1">The sequence shown here is derived from an EMBL/GenBank/DDBJ whole genome shotgun (WGS) entry which is preliminary data.</text>
</comment>
<dbReference type="EMBL" id="CM042009">
    <property type="protein sequence ID" value="KAI3791811.1"/>
    <property type="molecule type" value="Genomic_DNA"/>
</dbReference>